<evidence type="ECO:0000256" key="10">
    <source>
        <dbReference type="ARBA" id="ARBA00022917"/>
    </source>
</evidence>
<dbReference type="GO" id="GO:0005524">
    <property type="term" value="F:ATP binding"/>
    <property type="evidence" value="ECO:0007669"/>
    <property type="project" value="UniProtKB-KW"/>
</dbReference>
<dbReference type="AlphaFoldDB" id="A0A1V2LPU1"/>
<dbReference type="Proteomes" id="UP000189274">
    <property type="component" value="Unassembled WGS sequence"/>
</dbReference>
<dbReference type="PRINTS" id="PR01040">
    <property type="entry name" value="TRNASYNTHTYR"/>
</dbReference>
<dbReference type="EMBL" id="MQVM01000007">
    <property type="protein sequence ID" value="ONH75181.1"/>
    <property type="molecule type" value="Genomic_DNA"/>
</dbReference>
<comment type="similarity">
    <text evidence="19">Belongs to the class-I aminoacyl-tRNA synthetase family.</text>
</comment>
<dbReference type="InterPro" id="IPR024088">
    <property type="entry name" value="Tyr-tRNA-ligase_bac-type"/>
</dbReference>
<evidence type="ECO:0000256" key="17">
    <source>
        <dbReference type="ARBA" id="ARBA00049447"/>
    </source>
</evidence>
<dbReference type="SUPFAM" id="SSF51395">
    <property type="entry name" value="FMN-linked oxidoreductases"/>
    <property type="match status" value="1"/>
</dbReference>
<keyword evidence="4" id="KW-0285">Flavoprotein</keyword>
<evidence type="ECO:0000256" key="15">
    <source>
        <dbReference type="ARBA" id="ARBA00048248"/>
    </source>
</evidence>
<dbReference type="PROSITE" id="PS50889">
    <property type="entry name" value="S4"/>
    <property type="match status" value="1"/>
</dbReference>
<sequence length="919" mass="105534">MTEEHKLNEYGINLQESIKKGRELFNNLGRPTRVVAPMVDGSELAWRVISRKYGAQLCYSPMLHSRLFSEDKKFRDQFLCEQDGQPGLDRPLIIQFCANDPEVLLKAAKYVVGKCDAVDINFGCPQGIAKKGHYGSFLMEEWDLVARLINKLAVELGEQLPVTAKIRVFEDWSKSLDYAKMCLNAGAKFLTVHGRTRDMKGQKTGLANWGLVKYLRENLPEGTVFISNGNILYPDDIERCINEIKCDAVMSAEANLCNPGIFWTKSDDKEKVFPRVDKFMREYFDIVKSCKGTESKRCMKTHMFKALKTFLPYHTDIRSEIARLTKNSTFEEIEKVIIMIEEVVNEIFQKEDIEQLDEIKTGPVQPWGGRYREVPYWRLQPYFRKVDGVAGKDLIKDEIERISQENTKQFELVESRKRKAEEHENEPVVKRFFSIRLSRGQAHLPQHISNILKKHDIVITDDEFKRDFQEPIVSHLRKRGLIETCVNEEQLSKDAEDKVLGLYCGADPTAKSLHLGNLLPLMILLHFNLRGHRIFPLIGGATGEVGDPSGRSTERSAMAEEARRDHVERISNQFLDFFQRAVEYGKTRNPEIASLSIGSQELKNNREWWKDMGFLHFLATYGRHIRVNQMLSRESIKARLSSDQGIGFNEFTYQILQAYDFYYLNKTYKVNIEVGGNDQYGNIVAGIDLINRLKKVEDSDRNDEVYGITVPLLTTSNGVKFGKSAGNALFIDKELTSAYDIYQFMYNTTDADVQTFLYKFSLLPVSVIDKIVDLHNMNKKLRIGQRVLAIEMCDLIHGDGEGLSNYIIGEVLFSNSNIRENFKADEVLDAFKKQNLVCEFNRDEVLKTPIYQILYSACRGEKSKSEIKRMIKNGSFQIGNTKDGKVKDPDYCITENDVIEERLLVLKLGKKFYIVEVIN</sequence>
<dbReference type="InterPro" id="IPR035587">
    <property type="entry name" value="DUS-like_FMN-bd"/>
</dbReference>
<dbReference type="Gene3D" id="3.10.290.10">
    <property type="entry name" value="RNA-binding S4 domain"/>
    <property type="match status" value="1"/>
</dbReference>
<dbReference type="InterPro" id="IPR036986">
    <property type="entry name" value="S4_RNA-bd_sf"/>
</dbReference>
<evidence type="ECO:0000256" key="12">
    <source>
        <dbReference type="ARBA" id="ARBA00023027"/>
    </source>
</evidence>
<reference evidence="22" key="1">
    <citation type="journal article" date="2017" name="Genome Announc.">
        <title>Genome sequences of Cyberlindnera fabianii 65, Pichia kudriavzevii 129, and Saccharomyces cerevisiae 131 isolated from fermented masau fruits in Zimbabwe.</title>
        <authorList>
            <person name="van Rijswijck I.M.H."/>
            <person name="Derks M.F.L."/>
            <person name="Abee T."/>
            <person name="de Ridder D."/>
            <person name="Smid E.J."/>
        </authorList>
    </citation>
    <scope>NUCLEOTIDE SEQUENCE [LARGE SCALE GENOMIC DNA]</scope>
    <source>
        <strain evidence="22">129</strain>
    </source>
</reference>
<dbReference type="Pfam" id="PF01207">
    <property type="entry name" value="Dus"/>
    <property type="match status" value="1"/>
</dbReference>
<dbReference type="CDD" id="cd02801">
    <property type="entry name" value="DUS_like_FMN"/>
    <property type="match status" value="1"/>
</dbReference>
<accession>A0A1V2LPU1</accession>
<dbReference type="CDD" id="cd00805">
    <property type="entry name" value="TyrRS_core"/>
    <property type="match status" value="1"/>
</dbReference>
<evidence type="ECO:0000256" key="19">
    <source>
        <dbReference type="RuleBase" id="RU361234"/>
    </source>
</evidence>
<keyword evidence="9 19" id="KW-0067">ATP-binding</keyword>
<evidence type="ECO:0000313" key="21">
    <source>
        <dbReference type="EMBL" id="ONH75181.1"/>
    </source>
</evidence>
<keyword evidence="13 19" id="KW-0030">Aminoacyl-tRNA synthetase</keyword>
<dbReference type="GO" id="GO:0006437">
    <property type="term" value="P:tyrosyl-tRNA aminoacylation"/>
    <property type="evidence" value="ECO:0007669"/>
    <property type="project" value="InterPro"/>
</dbReference>
<evidence type="ECO:0000256" key="11">
    <source>
        <dbReference type="ARBA" id="ARBA00023002"/>
    </source>
</evidence>
<dbReference type="InterPro" id="IPR002305">
    <property type="entry name" value="aa-tRNA-synth_Ic"/>
</dbReference>
<keyword evidence="11" id="KW-0560">Oxidoreductase</keyword>
<evidence type="ECO:0000256" key="7">
    <source>
        <dbReference type="ARBA" id="ARBA00022694"/>
    </source>
</evidence>
<dbReference type="EC" id="6.1.1.1" evidence="2 19"/>
<name>A0A1V2LPU1_PICKU</name>
<keyword evidence="3 19" id="KW-0436">Ligase</keyword>
<evidence type="ECO:0000313" key="22">
    <source>
        <dbReference type="Proteomes" id="UP000189274"/>
    </source>
</evidence>
<proteinExistence type="inferred from homology"/>
<dbReference type="InterPro" id="IPR001412">
    <property type="entry name" value="aa-tRNA-synth_I_CS"/>
</dbReference>
<evidence type="ECO:0000256" key="14">
    <source>
        <dbReference type="ARBA" id="ARBA00033323"/>
    </source>
</evidence>
<dbReference type="PROSITE" id="PS01136">
    <property type="entry name" value="UPF0034"/>
    <property type="match status" value="1"/>
</dbReference>
<dbReference type="Pfam" id="PF00579">
    <property type="entry name" value="tRNA-synt_1b"/>
    <property type="match status" value="1"/>
</dbReference>
<dbReference type="Gene3D" id="3.40.50.620">
    <property type="entry name" value="HUPs"/>
    <property type="match status" value="1"/>
</dbReference>
<dbReference type="PANTHER" id="PTHR11766:SF0">
    <property type="entry name" value="TYROSINE--TRNA LIGASE, MITOCHONDRIAL"/>
    <property type="match status" value="1"/>
</dbReference>
<organism evidence="21 22">
    <name type="scientific">Pichia kudriavzevii</name>
    <name type="common">Yeast</name>
    <name type="synonym">Issatchenkia orientalis</name>
    <dbReference type="NCBI Taxonomy" id="4909"/>
    <lineage>
        <taxon>Eukaryota</taxon>
        <taxon>Fungi</taxon>
        <taxon>Dikarya</taxon>
        <taxon>Ascomycota</taxon>
        <taxon>Saccharomycotina</taxon>
        <taxon>Pichiomycetes</taxon>
        <taxon>Pichiales</taxon>
        <taxon>Pichiaceae</taxon>
        <taxon>Pichia</taxon>
    </lineage>
</organism>
<dbReference type="GO" id="GO:0017150">
    <property type="term" value="F:tRNA dihydrouridine synthase activity"/>
    <property type="evidence" value="ECO:0007669"/>
    <property type="project" value="InterPro"/>
</dbReference>
<comment type="catalytic activity">
    <reaction evidence="17">
        <text>a 5,6-dihydrouridine in mRNA + NADP(+) = a uridine in mRNA + NADPH + H(+)</text>
        <dbReference type="Rhea" id="RHEA:69855"/>
        <dbReference type="Rhea" id="RHEA-COMP:14658"/>
        <dbReference type="Rhea" id="RHEA-COMP:17789"/>
        <dbReference type="ChEBI" id="CHEBI:15378"/>
        <dbReference type="ChEBI" id="CHEBI:57783"/>
        <dbReference type="ChEBI" id="CHEBI:58349"/>
        <dbReference type="ChEBI" id="CHEBI:65315"/>
        <dbReference type="ChEBI" id="CHEBI:74443"/>
    </reaction>
    <physiologicalReaction direction="right-to-left" evidence="17">
        <dbReference type="Rhea" id="RHEA:69857"/>
    </physiologicalReaction>
</comment>
<keyword evidence="7" id="KW-0819">tRNA processing</keyword>
<keyword evidence="18" id="KW-0694">RNA-binding</keyword>
<dbReference type="GO" id="GO:0004831">
    <property type="term" value="F:tyrosine-tRNA ligase activity"/>
    <property type="evidence" value="ECO:0007669"/>
    <property type="project" value="UniProtKB-EC"/>
</dbReference>
<evidence type="ECO:0000256" key="8">
    <source>
        <dbReference type="ARBA" id="ARBA00022741"/>
    </source>
</evidence>
<evidence type="ECO:0000256" key="13">
    <source>
        <dbReference type="ARBA" id="ARBA00023146"/>
    </source>
</evidence>
<evidence type="ECO:0000256" key="1">
    <source>
        <dbReference type="ARBA" id="ARBA00001917"/>
    </source>
</evidence>
<dbReference type="InterPro" id="IPR014729">
    <property type="entry name" value="Rossmann-like_a/b/a_fold"/>
</dbReference>
<dbReference type="VEuPathDB" id="FungiDB:C5L36_0D05350"/>
<comment type="caution">
    <text evidence="21">The sequence shown here is derived from an EMBL/GenBank/DDBJ whole genome shotgun (WGS) entry which is preliminary data.</text>
</comment>
<dbReference type="Gene3D" id="3.20.20.70">
    <property type="entry name" value="Aldolase class I"/>
    <property type="match status" value="1"/>
</dbReference>
<evidence type="ECO:0000256" key="16">
    <source>
        <dbReference type="ARBA" id="ARBA00048342"/>
    </source>
</evidence>
<evidence type="ECO:0000256" key="5">
    <source>
        <dbReference type="ARBA" id="ARBA00022643"/>
    </source>
</evidence>
<keyword evidence="12" id="KW-0520">NAD</keyword>
<keyword evidence="10 19" id="KW-0648">Protein biosynthesis</keyword>
<dbReference type="GO" id="GO:0003723">
    <property type="term" value="F:RNA binding"/>
    <property type="evidence" value="ECO:0007669"/>
    <property type="project" value="UniProtKB-KW"/>
</dbReference>
<dbReference type="GO" id="GO:0050660">
    <property type="term" value="F:flavin adenine dinucleotide binding"/>
    <property type="evidence" value="ECO:0007669"/>
    <property type="project" value="InterPro"/>
</dbReference>
<dbReference type="NCBIfam" id="TIGR00234">
    <property type="entry name" value="tyrS"/>
    <property type="match status" value="1"/>
</dbReference>
<dbReference type="GO" id="GO:0106414">
    <property type="term" value="F:mRNA dihydrouridine synthase activity"/>
    <property type="evidence" value="ECO:0007669"/>
    <property type="project" value="RHEA"/>
</dbReference>
<dbReference type="GO" id="GO:0005739">
    <property type="term" value="C:mitochondrion"/>
    <property type="evidence" value="ECO:0007669"/>
    <property type="project" value="TreeGrafter"/>
</dbReference>
<comment type="catalytic activity">
    <reaction evidence="15 19">
        <text>tRNA(Tyr) + L-tyrosine + ATP = L-tyrosyl-tRNA(Tyr) + AMP + diphosphate + H(+)</text>
        <dbReference type="Rhea" id="RHEA:10220"/>
        <dbReference type="Rhea" id="RHEA-COMP:9706"/>
        <dbReference type="Rhea" id="RHEA-COMP:9707"/>
        <dbReference type="ChEBI" id="CHEBI:15378"/>
        <dbReference type="ChEBI" id="CHEBI:30616"/>
        <dbReference type="ChEBI" id="CHEBI:33019"/>
        <dbReference type="ChEBI" id="CHEBI:58315"/>
        <dbReference type="ChEBI" id="CHEBI:78442"/>
        <dbReference type="ChEBI" id="CHEBI:78536"/>
        <dbReference type="ChEBI" id="CHEBI:456215"/>
        <dbReference type="EC" id="6.1.1.1"/>
    </reaction>
</comment>
<dbReference type="SUPFAM" id="SSF55174">
    <property type="entry name" value="Alpha-L RNA-binding motif"/>
    <property type="match status" value="1"/>
</dbReference>
<evidence type="ECO:0000259" key="20">
    <source>
        <dbReference type="Pfam" id="PF01207"/>
    </source>
</evidence>
<dbReference type="Gene3D" id="1.10.240.10">
    <property type="entry name" value="Tyrosyl-Transfer RNA Synthetase"/>
    <property type="match status" value="1"/>
</dbReference>
<gene>
    <name evidence="21" type="ORF">BOH78_1953</name>
</gene>
<dbReference type="VEuPathDB" id="FungiDB:C5L36_0D05340"/>
<evidence type="ECO:0000256" key="2">
    <source>
        <dbReference type="ARBA" id="ARBA00013160"/>
    </source>
</evidence>
<dbReference type="SUPFAM" id="SSF52374">
    <property type="entry name" value="Nucleotidylyl transferase"/>
    <property type="match status" value="1"/>
</dbReference>
<keyword evidence="8 19" id="KW-0547">Nucleotide-binding</keyword>
<comment type="cofactor">
    <cofactor evidence="1">
        <name>FMN</name>
        <dbReference type="ChEBI" id="CHEBI:58210"/>
    </cofactor>
</comment>
<feature type="domain" description="DUS-like FMN-binding" evidence="20">
    <location>
        <begin position="35"/>
        <end position="330"/>
    </location>
</feature>
<dbReference type="PANTHER" id="PTHR11766">
    <property type="entry name" value="TYROSYL-TRNA SYNTHETASE"/>
    <property type="match status" value="1"/>
</dbReference>
<dbReference type="InterPro" id="IPR018517">
    <property type="entry name" value="tRNA_hU_synthase_CS"/>
</dbReference>
<evidence type="ECO:0000256" key="9">
    <source>
        <dbReference type="ARBA" id="ARBA00022840"/>
    </source>
</evidence>
<keyword evidence="6" id="KW-0507">mRNA processing</keyword>
<evidence type="ECO:0000256" key="4">
    <source>
        <dbReference type="ARBA" id="ARBA00022630"/>
    </source>
</evidence>
<dbReference type="InterPro" id="IPR002307">
    <property type="entry name" value="Tyr-tRNA-ligase"/>
</dbReference>
<keyword evidence="5" id="KW-0288">FMN</keyword>
<protein>
    <recommendedName>
        <fullName evidence="2 19">Tyrosine--tRNA ligase</fullName>
        <ecNumber evidence="2 19">6.1.1.1</ecNumber>
    </recommendedName>
    <alternativeName>
        <fullName evidence="14 19">Tyrosyl-tRNA synthetase</fullName>
    </alternativeName>
</protein>
<evidence type="ECO:0000256" key="3">
    <source>
        <dbReference type="ARBA" id="ARBA00022598"/>
    </source>
</evidence>
<evidence type="ECO:0000256" key="18">
    <source>
        <dbReference type="PROSITE-ProRule" id="PRU00182"/>
    </source>
</evidence>
<dbReference type="GO" id="GO:0006397">
    <property type="term" value="P:mRNA processing"/>
    <property type="evidence" value="ECO:0007669"/>
    <property type="project" value="UniProtKB-KW"/>
</dbReference>
<comment type="catalytic activity">
    <reaction evidence="16">
        <text>a 5,6-dihydrouridine in mRNA + NAD(+) = a uridine in mRNA + NADH + H(+)</text>
        <dbReference type="Rhea" id="RHEA:69851"/>
        <dbReference type="Rhea" id="RHEA-COMP:14658"/>
        <dbReference type="Rhea" id="RHEA-COMP:17789"/>
        <dbReference type="ChEBI" id="CHEBI:15378"/>
        <dbReference type="ChEBI" id="CHEBI:57540"/>
        <dbReference type="ChEBI" id="CHEBI:57945"/>
        <dbReference type="ChEBI" id="CHEBI:65315"/>
        <dbReference type="ChEBI" id="CHEBI:74443"/>
    </reaction>
    <physiologicalReaction direction="right-to-left" evidence="16">
        <dbReference type="Rhea" id="RHEA:69853"/>
    </physiologicalReaction>
</comment>
<dbReference type="InterPro" id="IPR013785">
    <property type="entry name" value="Aldolase_TIM"/>
</dbReference>
<evidence type="ECO:0000256" key="6">
    <source>
        <dbReference type="ARBA" id="ARBA00022664"/>
    </source>
</evidence>
<dbReference type="GO" id="GO:0005829">
    <property type="term" value="C:cytosol"/>
    <property type="evidence" value="ECO:0007669"/>
    <property type="project" value="TreeGrafter"/>
</dbReference>
<dbReference type="PROSITE" id="PS00178">
    <property type="entry name" value="AA_TRNA_LIGASE_I"/>
    <property type="match status" value="1"/>
</dbReference>